<feature type="compositionally biased region" description="Polar residues" evidence="4">
    <location>
        <begin position="184"/>
        <end position="196"/>
    </location>
</feature>
<feature type="compositionally biased region" description="Polar residues" evidence="4">
    <location>
        <begin position="87"/>
        <end position="113"/>
    </location>
</feature>
<gene>
    <name evidence="8" type="ORF">CPQ89_11030</name>
</gene>
<feature type="domain" description="YSIRK Gram-positive signal peptide" evidence="6">
    <location>
        <begin position="22"/>
        <end position="44"/>
    </location>
</feature>
<dbReference type="NCBIfam" id="TIGR01168">
    <property type="entry name" value="YSIRK_signal"/>
    <property type="match status" value="1"/>
</dbReference>
<dbReference type="Pfam" id="PF13518">
    <property type="entry name" value="HTH_28"/>
    <property type="match status" value="1"/>
</dbReference>
<comment type="similarity">
    <text evidence="2">Belongs to the IS150/IS1296 orfA family.</text>
</comment>
<feature type="coiled-coil region" evidence="3">
    <location>
        <begin position="990"/>
        <end position="1017"/>
    </location>
</feature>
<dbReference type="SUPFAM" id="SSF48295">
    <property type="entry name" value="TrpR-like"/>
    <property type="match status" value="3"/>
</dbReference>
<evidence type="ECO:0000256" key="2">
    <source>
        <dbReference type="ARBA" id="ARBA00038232"/>
    </source>
</evidence>
<evidence type="ECO:0000313" key="8">
    <source>
        <dbReference type="EMBL" id="AWZ41505.1"/>
    </source>
</evidence>
<feature type="compositionally biased region" description="Low complexity" evidence="4">
    <location>
        <begin position="63"/>
        <end position="75"/>
    </location>
</feature>
<sequence>MEGERMLSKKNHQLQAQKLEAKQQHFAIKKLTVGVASVLISSTFAMYAGLHTAMADETTRPQAANTASETTATENETAKPKVVLKATTPSEGNTQTATVGSSSALTTTSTNKAESAVGPAKADNVTTTVGSSSALTTASTDKAESAVGPAKADNVTTTVGSSSALTTASTDKAESAVGPAKVDNATSTVGSSSALTTAVGEEPTAKPMNDLVSRSKEVNSDEKQNTQSLVPSATVDPDETPTSPQWQANASKALANKSGLYTPQLSYNRKWYSMTVDPAMLTSEVMKGNVIPFTATMHQSTGTMIVSSDYKLRLQLDARLADKVSSVSLSPASNENEVVYFKRVLGSDGQPSNIWESNVVYAQGGLYGGTPLDSGKPLLAKNGKITLKDTLENIYPKLPDITNEPLGYNGYIYDASSRTALLATNNEGYVVGPNDPLVKIPVTSALRSKFIGAHSNVNYDPTVGENGALVVYYQAQKSSMWAYQNDWQFQLHYAIDPVLLPYLEKKNGAYTVELDKAVSVMGLDDGSYGFEAITNNFLNNLYKPLSYRSKLMKKVADLPLNLDGTGTLNPSNLKDFVEFNDGFFVHGRPVMVRLVYRLNKKLNDIYAEMLKNGMTGNNLLFSHYYSDSTGKMQNQSLATSVLSFNDSDGDTLPNLKEESDSTNPYVSMPNVSDTYVSDKKVHGQLVFSNVERNPQVVKVVDDSGNVLGDTEVRPETFTTLAKAVPFEVTLKQPTLIAGKKVTVQVSSKLNHSEDTVENAVPQRTVVQIKKGPQAVKGAIMPSKYTDEIENSSYTWRVFYMSRKSRYSAEQKLAILNELTRSNISEVAKKYAVGKKTIRTWGYLYEYQGIDGLRSTHNNHRYSKEFKLSLVQQYQKSDASLEIFAIKHGLKSKTQLSDWIMQYNESNLKAYTPRKRDSKMSGRKTDFEERLTIIEELIKHDVNYNWAVEKYHISYQQVYGWYQKYRKSGNDPESLRDRRGKAKPEEKWTEVDRLKAENRLLRAQLEKQEMEIAFAKKLTEIRNREVEKDSGTKPSKN</sequence>
<evidence type="ECO:0000259" key="7">
    <source>
        <dbReference type="Pfam" id="PF13518"/>
    </source>
</evidence>
<keyword evidence="5" id="KW-0472">Membrane</keyword>
<evidence type="ECO:0000256" key="5">
    <source>
        <dbReference type="SAM" id="Phobius"/>
    </source>
</evidence>
<organism evidence="8 9">
    <name type="scientific">Ligilactobacillus murinus</name>
    <dbReference type="NCBI Taxonomy" id="1622"/>
    <lineage>
        <taxon>Bacteria</taxon>
        <taxon>Bacillati</taxon>
        <taxon>Bacillota</taxon>
        <taxon>Bacilli</taxon>
        <taxon>Lactobacillales</taxon>
        <taxon>Lactobacillaceae</taxon>
        <taxon>Ligilactobacillus</taxon>
    </lineage>
</organism>
<dbReference type="Pfam" id="PF04650">
    <property type="entry name" value="YSIRK_signal"/>
    <property type="match status" value="1"/>
</dbReference>
<dbReference type="InterPro" id="IPR055247">
    <property type="entry name" value="InsJ-like_HTH"/>
</dbReference>
<dbReference type="Proteomes" id="UP000250143">
    <property type="component" value="Chromosome"/>
</dbReference>
<feature type="region of interest" description="Disordered" evidence="4">
    <location>
        <begin position="58"/>
        <end position="245"/>
    </location>
</feature>
<evidence type="ECO:0000256" key="1">
    <source>
        <dbReference type="ARBA" id="ARBA00022729"/>
    </source>
</evidence>
<keyword evidence="1" id="KW-0732">Signal</keyword>
<evidence type="ECO:0000313" key="9">
    <source>
        <dbReference type="Proteomes" id="UP000250143"/>
    </source>
</evidence>
<dbReference type="Gene3D" id="1.10.10.10">
    <property type="entry name" value="Winged helix-like DNA-binding domain superfamily/Winged helix DNA-binding domain"/>
    <property type="match status" value="1"/>
</dbReference>
<proteinExistence type="inferred from homology"/>
<dbReference type="EMBL" id="CP023566">
    <property type="protein sequence ID" value="AWZ41505.1"/>
    <property type="molecule type" value="Genomic_DNA"/>
</dbReference>
<keyword evidence="3" id="KW-0175">Coiled coil</keyword>
<dbReference type="PANTHER" id="PTHR33795">
    <property type="entry name" value="INSERTION ELEMENT IS150 PROTEIN INSJ"/>
    <property type="match status" value="1"/>
</dbReference>
<keyword evidence="5" id="KW-0812">Transmembrane</keyword>
<dbReference type="InterPro" id="IPR005877">
    <property type="entry name" value="YSIRK_signal_dom"/>
</dbReference>
<evidence type="ECO:0000256" key="3">
    <source>
        <dbReference type="SAM" id="Coils"/>
    </source>
</evidence>
<dbReference type="InterPro" id="IPR036388">
    <property type="entry name" value="WH-like_DNA-bd_sf"/>
</dbReference>
<name>A0ABM6X080_9LACO</name>
<dbReference type="InterPro" id="IPR010921">
    <property type="entry name" value="Trp_repressor/repl_initiator"/>
</dbReference>
<dbReference type="PANTHER" id="PTHR33795:SF1">
    <property type="entry name" value="INSERTION ELEMENT IS150 PROTEIN INSJ"/>
    <property type="match status" value="1"/>
</dbReference>
<protein>
    <recommendedName>
        <fullName evidence="10">YSIRK-type signal peptide-containing protein</fullName>
    </recommendedName>
</protein>
<feature type="compositionally biased region" description="Polar residues" evidence="4">
    <location>
        <begin position="124"/>
        <end position="140"/>
    </location>
</feature>
<evidence type="ECO:0000256" key="4">
    <source>
        <dbReference type="SAM" id="MobiDB-lite"/>
    </source>
</evidence>
<reference evidence="8 9" key="1">
    <citation type="submission" date="2017-09" db="EMBL/GenBank/DDBJ databases">
        <title>Predominant Lactobacillus spp. isolated from feces of mice subjected to short-term calorie restriction.</title>
        <authorList>
            <person name="Zhang C."/>
            <person name="Zhao L."/>
            <person name="Pan F."/>
        </authorList>
    </citation>
    <scope>NUCLEOTIDE SEQUENCE [LARGE SCALE GENOMIC DNA]</scope>
    <source>
        <strain evidence="8 9">CR141</strain>
    </source>
</reference>
<feature type="compositionally biased region" description="Polar residues" evidence="4">
    <location>
        <begin position="154"/>
        <end position="170"/>
    </location>
</feature>
<evidence type="ECO:0008006" key="10">
    <source>
        <dbReference type="Google" id="ProtNLM"/>
    </source>
</evidence>
<dbReference type="InterPro" id="IPR052057">
    <property type="entry name" value="IS150/IS1296_orfA-like"/>
</dbReference>
<accession>A0ABM6X080</accession>
<feature type="transmembrane region" description="Helical" evidence="5">
    <location>
        <begin position="31"/>
        <end position="50"/>
    </location>
</feature>
<feature type="compositionally biased region" description="Basic and acidic residues" evidence="4">
    <location>
        <begin position="213"/>
        <end position="224"/>
    </location>
</feature>
<keyword evidence="9" id="KW-1185">Reference proteome</keyword>
<feature type="domain" description="Insertion element IS150 protein InsJ-like helix-turn-helix" evidence="7">
    <location>
        <begin position="928"/>
        <end position="981"/>
    </location>
</feature>
<evidence type="ECO:0000259" key="6">
    <source>
        <dbReference type="Pfam" id="PF04650"/>
    </source>
</evidence>
<keyword evidence="5" id="KW-1133">Transmembrane helix</keyword>